<dbReference type="HOGENOM" id="CLU_2783830_0_0_2"/>
<keyword evidence="2" id="KW-1185">Reference proteome</keyword>
<reference evidence="1 2" key="1">
    <citation type="submission" date="2007-10" db="EMBL/GenBank/DDBJ databases">
        <title>Complete sequence of Caldivirga maquilingensis IC-167.</title>
        <authorList>
            <consortium name="US DOE Joint Genome Institute"/>
            <person name="Copeland A."/>
            <person name="Lucas S."/>
            <person name="Lapidus A."/>
            <person name="Barry K."/>
            <person name="Glavina del Rio T."/>
            <person name="Dalin E."/>
            <person name="Tice H."/>
            <person name="Pitluck S."/>
            <person name="Saunders E."/>
            <person name="Brettin T."/>
            <person name="Bruce D."/>
            <person name="Detter J.C."/>
            <person name="Han C."/>
            <person name="Schmutz J."/>
            <person name="Larimer F."/>
            <person name="Land M."/>
            <person name="Hauser L."/>
            <person name="Kyrpides N."/>
            <person name="Ivanova N."/>
            <person name="Biddle J.F."/>
            <person name="Zhang Z."/>
            <person name="Fitz-Gibbon S.T."/>
            <person name="Lowe T.M."/>
            <person name="Saltikov C."/>
            <person name="House C.H."/>
            <person name="Richardson P."/>
        </authorList>
    </citation>
    <scope>NUCLEOTIDE SEQUENCE [LARGE SCALE GENOMIC DNA]</scope>
    <source>
        <strain evidence="2">ATCC 700844 / DSM 13496 / JCM 10307 / IC-167</strain>
    </source>
</reference>
<proteinExistence type="predicted"/>
<name>A8MAS8_CALMQ</name>
<gene>
    <name evidence="1" type="ordered locus">Cmaq_0266</name>
</gene>
<dbReference type="EMBL" id="CP000852">
    <property type="protein sequence ID" value="ABW01114.1"/>
    <property type="molecule type" value="Genomic_DNA"/>
</dbReference>
<dbReference type="GeneID" id="5708771"/>
<dbReference type="RefSeq" id="WP_012185334.1">
    <property type="nucleotide sequence ID" value="NC_009954.1"/>
</dbReference>
<sequence length="68" mass="7567">MSIRGSVKIISSTLRTIRSPMRNADAKLGNGALATNTVEDRRVIIIPSVYPSPIVLMYDEKTRMYKVA</sequence>
<dbReference type="KEGG" id="cma:Cmaq_0266"/>
<dbReference type="AlphaFoldDB" id="A8MAS8"/>
<accession>A8MAS8</accession>
<organism evidence="1 2">
    <name type="scientific">Caldivirga maquilingensis (strain ATCC 700844 / DSM 13496 / JCM 10307 / IC-167)</name>
    <dbReference type="NCBI Taxonomy" id="397948"/>
    <lineage>
        <taxon>Archaea</taxon>
        <taxon>Thermoproteota</taxon>
        <taxon>Thermoprotei</taxon>
        <taxon>Thermoproteales</taxon>
        <taxon>Thermoproteaceae</taxon>
        <taxon>Caldivirga</taxon>
    </lineage>
</organism>
<evidence type="ECO:0000313" key="2">
    <source>
        <dbReference type="Proteomes" id="UP000001137"/>
    </source>
</evidence>
<evidence type="ECO:0000313" key="1">
    <source>
        <dbReference type="EMBL" id="ABW01114.1"/>
    </source>
</evidence>
<dbReference type="Proteomes" id="UP000001137">
    <property type="component" value="Chromosome"/>
</dbReference>
<protein>
    <submittedName>
        <fullName evidence="1">Uncharacterized protein</fullName>
    </submittedName>
</protein>